<proteinExistence type="predicted"/>
<evidence type="ECO:0000313" key="1">
    <source>
        <dbReference type="EMBL" id="QNN40411.1"/>
    </source>
</evidence>
<evidence type="ECO:0000313" key="2">
    <source>
        <dbReference type="Proteomes" id="UP000515806"/>
    </source>
</evidence>
<protein>
    <submittedName>
        <fullName evidence="1">Uncharacterized protein</fullName>
    </submittedName>
</protein>
<gene>
    <name evidence="1" type="ORF">H9L23_14775</name>
</gene>
<dbReference type="EMBL" id="CP060723">
    <property type="protein sequence ID" value="QNN40411.1"/>
    <property type="molecule type" value="Genomic_DNA"/>
</dbReference>
<accession>A0A7G9QAN6</accession>
<sequence>MAILDGKSLRGSIGNLSFSKQGNINVIRSKPGKGNVKQTEATKKSASVFGSYISPLSKYIRMSFQHLLTGFYDGAMVNRMNSDISTILYQSITAEGTFKLVKQSFDRLTGFNFNLASALNKSLLIMPETVFTADEVTVNIPEFSVSKGLRFPPKAHSCTIEMQVVQFNLEKGLWMVYPQESIVLKKGGLNHSQIFRYGLPKGTLCLVAIGVVYHNQYEIVLNSKTFNPMAIVAAGFNPGSTLEEEIKNWYSMSVKMKPDA</sequence>
<dbReference type="RefSeq" id="WP_187591136.1">
    <property type="nucleotide sequence ID" value="NZ_CP060723.1"/>
</dbReference>
<dbReference type="Proteomes" id="UP000515806">
    <property type="component" value="Chromosome"/>
</dbReference>
<keyword evidence="2" id="KW-1185">Reference proteome</keyword>
<organism evidence="1 2">
    <name type="scientific">Pedobacter roseus</name>
    <dbReference type="NCBI Taxonomy" id="336820"/>
    <lineage>
        <taxon>Bacteria</taxon>
        <taxon>Pseudomonadati</taxon>
        <taxon>Bacteroidota</taxon>
        <taxon>Sphingobacteriia</taxon>
        <taxon>Sphingobacteriales</taxon>
        <taxon>Sphingobacteriaceae</taxon>
        <taxon>Pedobacter</taxon>
    </lineage>
</organism>
<reference evidence="1 2" key="1">
    <citation type="submission" date="2020-08" db="EMBL/GenBank/DDBJ databases">
        <title>Genome sequence of Pedobacter roseus KACC 11594T.</title>
        <authorList>
            <person name="Hyun D.-W."/>
            <person name="Bae J.-W."/>
        </authorList>
    </citation>
    <scope>NUCLEOTIDE SEQUENCE [LARGE SCALE GENOMIC DNA]</scope>
    <source>
        <strain evidence="1 2">KACC 11594</strain>
    </source>
</reference>
<dbReference type="AlphaFoldDB" id="A0A7G9QAN6"/>
<name>A0A7G9QAN6_9SPHI</name>
<dbReference type="KEGG" id="proe:H9L23_14775"/>